<feature type="transmembrane region" description="Helical" evidence="6">
    <location>
        <begin position="308"/>
        <end position="328"/>
    </location>
</feature>
<protein>
    <recommendedName>
        <fullName evidence="9">Zinc/iron permease</fullName>
    </recommendedName>
</protein>
<keyword evidence="3 6" id="KW-1133">Transmembrane helix</keyword>
<dbReference type="STRING" id="113226.A0A139HTH4"/>
<feature type="transmembrane region" description="Helical" evidence="6">
    <location>
        <begin position="164"/>
        <end position="186"/>
    </location>
</feature>
<dbReference type="AlphaFoldDB" id="A0A139HTH4"/>
<gene>
    <name evidence="7" type="ORF">AC579_6229</name>
</gene>
<feature type="region of interest" description="Disordered" evidence="5">
    <location>
        <begin position="197"/>
        <end position="295"/>
    </location>
</feature>
<name>A0A139HTH4_9PEZI</name>
<evidence type="ECO:0000256" key="1">
    <source>
        <dbReference type="ARBA" id="ARBA00004141"/>
    </source>
</evidence>
<evidence type="ECO:0000256" key="4">
    <source>
        <dbReference type="ARBA" id="ARBA00023136"/>
    </source>
</evidence>
<reference evidence="7 8" key="1">
    <citation type="submission" date="2015-07" db="EMBL/GenBank/DDBJ databases">
        <title>Comparative genomics of the Sigatoka disease complex on banana suggests a link between parallel evolutionary changes in Pseudocercospora fijiensis and Pseudocercospora eumusae and increased virulence on the banana host.</title>
        <authorList>
            <person name="Chang T.-C."/>
            <person name="Salvucci A."/>
            <person name="Crous P.W."/>
            <person name="Stergiopoulos I."/>
        </authorList>
    </citation>
    <scope>NUCLEOTIDE SEQUENCE [LARGE SCALE GENOMIC DNA]</scope>
    <source>
        <strain evidence="7 8">CBS 116634</strain>
    </source>
</reference>
<accession>A0A139HTH4</accession>
<feature type="transmembrane region" description="Helical" evidence="6">
    <location>
        <begin position="368"/>
        <end position="387"/>
    </location>
</feature>
<dbReference type="PANTHER" id="PTHR11040">
    <property type="entry name" value="ZINC/IRON TRANSPORTER"/>
    <property type="match status" value="1"/>
</dbReference>
<evidence type="ECO:0008006" key="9">
    <source>
        <dbReference type="Google" id="ProtNLM"/>
    </source>
</evidence>
<feature type="transmembrane region" description="Helical" evidence="6">
    <location>
        <begin position="124"/>
        <end position="144"/>
    </location>
</feature>
<feature type="transmembrane region" description="Helical" evidence="6">
    <location>
        <begin position="91"/>
        <end position="112"/>
    </location>
</feature>
<dbReference type="PANTHER" id="PTHR11040:SF55">
    <property type="entry name" value="MEMBRANE ZINC ION TRANSPORTER, PUTATIVE (AFU_ORTHOLOGUE AFUA_6G00470)-RELATED"/>
    <property type="match status" value="1"/>
</dbReference>
<comment type="caution">
    <text evidence="7">The sequence shown here is derived from an EMBL/GenBank/DDBJ whole genome shotgun (WGS) entry which is preliminary data.</text>
</comment>
<sequence length="462" mass="49722">MLRSWPRGSHGQDSQEAAESACRGASPSIWTSPCWPFLPAPLTLTSLLDTKQPDNRRLRVPLNNANSIDKMAACGTGTATRHENYNLPLHVGALFIILGVSAGACALPLIALKLPQLHVPPKALFVFRHFGTGVLIATAFVHLFPTAFVSLTDPCLPPFFHEQYPAFAGAISLAAVFLITIAEMIFSPGRSLCSGPEASDLHDFDSKHEQTERTREAPNADSLVEEEITPARATPQFGRTRSGRPHSVMKTAPGDLTGQAQDGHLELDGSPHHAGSIAESHHISQESLGFTGEKEAEQQRKKLTMQCMLLECGILFHSVFIGMALAVAVGSEQVILLIAIAFHQTFEGLALGSRIAAVAWNPSALQPWLMALAYGCTTPLGQALGLATRNLYRPDSETGLIVVGTMNAISAGLLTYTSLVDLLSEDFLSDHSWQTMRGNKRILAISLVFLGAFCMSLIGAWA</sequence>
<dbReference type="GO" id="GO:0005385">
    <property type="term" value="F:zinc ion transmembrane transporter activity"/>
    <property type="evidence" value="ECO:0007669"/>
    <property type="project" value="TreeGrafter"/>
</dbReference>
<dbReference type="Proteomes" id="UP000073492">
    <property type="component" value="Unassembled WGS sequence"/>
</dbReference>
<dbReference type="EMBL" id="LFZO01000562">
    <property type="protein sequence ID" value="KXT05729.1"/>
    <property type="molecule type" value="Genomic_DNA"/>
</dbReference>
<evidence type="ECO:0000313" key="8">
    <source>
        <dbReference type="Proteomes" id="UP000073492"/>
    </source>
</evidence>
<feature type="transmembrane region" description="Helical" evidence="6">
    <location>
        <begin position="442"/>
        <end position="461"/>
    </location>
</feature>
<dbReference type="GO" id="GO:0005886">
    <property type="term" value="C:plasma membrane"/>
    <property type="evidence" value="ECO:0007669"/>
    <property type="project" value="TreeGrafter"/>
</dbReference>
<feature type="transmembrane region" description="Helical" evidence="6">
    <location>
        <begin position="399"/>
        <end position="422"/>
    </location>
</feature>
<dbReference type="Pfam" id="PF02535">
    <property type="entry name" value="Zip"/>
    <property type="match status" value="1"/>
</dbReference>
<keyword evidence="4 6" id="KW-0472">Membrane</keyword>
<evidence type="ECO:0000256" key="2">
    <source>
        <dbReference type="ARBA" id="ARBA00022692"/>
    </source>
</evidence>
<dbReference type="InterPro" id="IPR003689">
    <property type="entry name" value="ZIP"/>
</dbReference>
<keyword evidence="2 6" id="KW-0812">Transmembrane</keyword>
<proteinExistence type="predicted"/>
<evidence type="ECO:0000313" key="7">
    <source>
        <dbReference type="EMBL" id="KXT05729.1"/>
    </source>
</evidence>
<evidence type="ECO:0000256" key="5">
    <source>
        <dbReference type="SAM" id="MobiDB-lite"/>
    </source>
</evidence>
<organism evidence="7 8">
    <name type="scientific">Pseudocercospora musae</name>
    <dbReference type="NCBI Taxonomy" id="113226"/>
    <lineage>
        <taxon>Eukaryota</taxon>
        <taxon>Fungi</taxon>
        <taxon>Dikarya</taxon>
        <taxon>Ascomycota</taxon>
        <taxon>Pezizomycotina</taxon>
        <taxon>Dothideomycetes</taxon>
        <taxon>Dothideomycetidae</taxon>
        <taxon>Mycosphaerellales</taxon>
        <taxon>Mycosphaerellaceae</taxon>
        <taxon>Pseudocercospora</taxon>
    </lineage>
</organism>
<dbReference type="OrthoDB" id="448280at2759"/>
<evidence type="ECO:0000256" key="6">
    <source>
        <dbReference type="SAM" id="Phobius"/>
    </source>
</evidence>
<keyword evidence="8" id="KW-1185">Reference proteome</keyword>
<feature type="compositionally biased region" description="Basic and acidic residues" evidence="5">
    <location>
        <begin position="199"/>
        <end position="218"/>
    </location>
</feature>
<evidence type="ECO:0000256" key="3">
    <source>
        <dbReference type="ARBA" id="ARBA00022989"/>
    </source>
</evidence>
<comment type="subcellular location">
    <subcellularLocation>
        <location evidence="1">Membrane</location>
        <topology evidence="1">Multi-pass membrane protein</topology>
    </subcellularLocation>
</comment>